<keyword evidence="6" id="KW-0106">Calcium</keyword>
<comment type="caution">
    <text evidence="9">The sequence shown here is derived from an EMBL/GenBank/DDBJ whole genome shotgun (WGS) entry which is preliminary data.</text>
</comment>
<dbReference type="Gene3D" id="3.30.1120.10">
    <property type="match status" value="1"/>
</dbReference>
<keyword evidence="4" id="KW-0732">Signal</keyword>
<dbReference type="InterPro" id="IPR050738">
    <property type="entry name" value="Sulfatase"/>
</dbReference>
<name>A0A4R1RLZ9_9FLAO</name>
<dbReference type="SUPFAM" id="SSF53649">
    <property type="entry name" value="Alkaline phosphatase-like"/>
    <property type="match status" value="1"/>
</dbReference>
<comment type="similarity">
    <text evidence="2">Belongs to the sulfatase family.</text>
</comment>
<sequence>MEAIVCGLDLNKIENSHMKKTAFIFAFIALLLVSCKTKNQISEVTKPNILFIVVDDLGYEDLSVMGSKYYETPNIDALAKSSNIFTNGYATCAVCSPSRASLLNGQFTARHGITQFEGAPTGLEWKKKNRYTKLLPPDYKHHLDQNDVTLPEVLKENGYATFFAGKWHLGSAAENSLPTDHGFDINQGGYEKGGPYSGGYFSPFNNPNMKDYPEERGMSLSMKLAKETSKFIEKNKDTTFLAYLSFYAVHAPIQTTKEKWKKYRDKAKKMGIAEKGFEMEHELPVRKHQDNPVYAGLIEQVDEAIGSVMQTLKKNGLDKNTIIIFTSDNGGVTSGDDFSTNQLSLRGGKGYQWEGGLRVPYFIYVPWMHQEGAKINEMVSGADLFPTLLDLANIPLRPQNHADGVSLKPLLNGDKIADRPLFWHYPHYGNQGGEPVSIMRKDDWKLIHYWEDSHIELYDLSTDLGEVNDLSEQNKEKAQELKEQLMDWLESMQTQYAEVDPDWDEEAWNKRLENNKNKLMPRLENQRKQMLSPDWKPNEDWWGSEVN</sequence>
<evidence type="ECO:0000256" key="7">
    <source>
        <dbReference type="SAM" id="MobiDB-lite"/>
    </source>
</evidence>
<dbReference type="Proteomes" id="UP000295455">
    <property type="component" value="Unassembled WGS sequence"/>
</dbReference>
<dbReference type="CDD" id="cd16144">
    <property type="entry name" value="ARS_like"/>
    <property type="match status" value="1"/>
</dbReference>
<accession>A0A4R1RLZ9</accession>
<keyword evidence="3" id="KW-0479">Metal-binding</keyword>
<dbReference type="GO" id="GO:0004065">
    <property type="term" value="F:arylsulfatase activity"/>
    <property type="evidence" value="ECO:0007669"/>
    <property type="project" value="TreeGrafter"/>
</dbReference>
<gene>
    <name evidence="9" type="ORF">EV196_103241</name>
</gene>
<dbReference type="PANTHER" id="PTHR42693:SF42">
    <property type="entry name" value="ARYLSULFATASE G"/>
    <property type="match status" value="1"/>
</dbReference>
<evidence type="ECO:0000259" key="8">
    <source>
        <dbReference type="Pfam" id="PF00884"/>
    </source>
</evidence>
<evidence type="ECO:0000256" key="1">
    <source>
        <dbReference type="ARBA" id="ARBA00001913"/>
    </source>
</evidence>
<keyword evidence="10" id="KW-1185">Reference proteome</keyword>
<dbReference type="InterPro" id="IPR000917">
    <property type="entry name" value="Sulfatase_N"/>
</dbReference>
<dbReference type="AlphaFoldDB" id="A0A4R1RLZ9"/>
<dbReference type="PROSITE" id="PS00149">
    <property type="entry name" value="SULFATASE_2"/>
    <property type="match status" value="1"/>
</dbReference>
<organism evidence="9 10">
    <name type="scientific">Mariniflexile fucanivorans</name>
    <dbReference type="NCBI Taxonomy" id="264023"/>
    <lineage>
        <taxon>Bacteria</taxon>
        <taxon>Pseudomonadati</taxon>
        <taxon>Bacteroidota</taxon>
        <taxon>Flavobacteriia</taxon>
        <taxon>Flavobacteriales</taxon>
        <taxon>Flavobacteriaceae</taxon>
        <taxon>Mariniflexile</taxon>
    </lineage>
</organism>
<protein>
    <submittedName>
        <fullName evidence="9">Arylsulfatase A-like enzyme</fullName>
    </submittedName>
</protein>
<dbReference type="EMBL" id="SLUP01000003">
    <property type="protein sequence ID" value="TCL66822.1"/>
    <property type="molecule type" value="Genomic_DNA"/>
</dbReference>
<evidence type="ECO:0000256" key="3">
    <source>
        <dbReference type="ARBA" id="ARBA00022723"/>
    </source>
</evidence>
<feature type="region of interest" description="Disordered" evidence="7">
    <location>
        <begin position="519"/>
        <end position="547"/>
    </location>
</feature>
<dbReference type="Pfam" id="PF00884">
    <property type="entry name" value="Sulfatase"/>
    <property type="match status" value="1"/>
</dbReference>
<evidence type="ECO:0000256" key="5">
    <source>
        <dbReference type="ARBA" id="ARBA00022801"/>
    </source>
</evidence>
<dbReference type="Gene3D" id="3.40.720.10">
    <property type="entry name" value="Alkaline Phosphatase, subunit A"/>
    <property type="match status" value="1"/>
</dbReference>
<evidence type="ECO:0000256" key="4">
    <source>
        <dbReference type="ARBA" id="ARBA00022729"/>
    </source>
</evidence>
<evidence type="ECO:0000256" key="6">
    <source>
        <dbReference type="ARBA" id="ARBA00022837"/>
    </source>
</evidence>
<reference evidence="9 10" key="1">
    <citation type="submission" date="2019-03" db="EMBL/GenBank/DDBJ databases">
        <title>Genomic Encyclopedia of Type Strains, Phase IV (KMG-IV): sequencing the most valuable type-strain genomes for metagenomic binning, comparative biology and taxonomic classification.</title>
        <authorList>
            <person name="Goeker M."/>
        </authorList>
    </citation>
    <scope>NUCLEOTIDE SEQUENCE [LARGE SCALE GENOMIC DNA]</scope>
    <source>
        <strain evidence="9 10">DSM 18792</strain>
    </source>
</reference>
<feature type="domain" description="Sulfatase N-terminal" evidence="8">
    <location>
        <begin position="47"/>
        <end position="394"/>
    </location>
</feature>
<dbReference type="InterPro" id="IPR017850">
    <property type="entry name" value="Alkaline_phosphatase_core_sf"/>
</dbReference>
<evidence type="ECO:0000313" key="10">
    <source>
        <dbReference type="Proteomes" id="UP000295455"/>
    </source>
</evidence>
<keyword evidence="5" id="KW-0378">Hydrolase</keyword>
<comment type="cofactor">
    <cofactor evidence="1">
        <name>Ca(2+)</name>
        <dbReference type="ChEBI" id="CHEBI:29108"/>
    </cofactor>
</comment>
<evidence type="ECO:0000256" key="2">
    <source>
        <dbReference type="ARBA" id="ARBA00008779"/>
    </source>
</evidence>
<proteinExistence type="inferred from homology"/>
<dbReference type="InterPro" id="IPR024607">
    <property type="entry name" value="Sulfatase_CS"/>
</dbReference>
<evidence type="ECO:0000313" key="9">
    <source>
        <dbReference type="EMBL" id="TCL66822.1"/>
    </source>
</evidence>
<dbReference type="GO" id="GO:0046872">
    <property type="term" value="F:metal ion binding"/>
    <property type="evidence" value="ECO:0007669"/>
    <property type="project" value="UniProtKB-KW"/>
</dbReference>
<dbReference type="PANTHER" id="PTHR42693">
    <property type="entry name" value="ARYLSULFATASE FAMILY MEMBER"/>
    <property type="match status" value="1"/>
</dbReference>